<dbReference type="Gene3D" id="2.40.50.100">
    <property type="match status" value="2"/>
</dbReference>
<dbReference type="KEGG" id="wna:KA717_25600"/>
<feature type="compositionally biased region" description="Polar residues" evidence="4">
    <location>
        <begin position="14"/>
        <end position="24"/>
    </location>
</feature>
<protein>
    <submittedName>
        <fullName evidence="7">Efflux RND transporter periplasmic adaptor subunit</fullName>
    </submittedName>
</protein>
<organism evidence="7">
    <name type="scientific">Woronichinia naegeliana WA131</name>
    <dbReference type="NCBI Taxonomy" id="2824559"/>
    <lineage>
        <taxon>Bacteria</taxon>
        <taxon>Bacillati</taxon>
        <taxon>Cyanobacteriota</taxon>
        <taxon>Cyanophyceae</taxon>
        <taxon>Synechococcales</taxon>
        <taxon>Coelosphaeriaceae</taxon>
        <taxon>Woronichinia</taxon>
    </lineage>
</organism>
<accession>A0A977KSY5</accession>
<evidence type="ECO:0000256" key="2">
    <source>
        <dbReference type="ARBA" id="ARBA00009477"/>
    </source>
</evidence>
<feature type="domain" description="Multidrug resistance protein MdtA-like beta-barrel" evidence="6">
    <location>
        <begin position="369"/>
        <end position="424"/>
    </location>
</feature>
<dbReference type="Pfam" id="PF25944">
    <property type="entry name" value="Beta-barrel_RND"/>
    <property type="match status" value="1"/>
</dbReference>
<evidence type="ECO:0000256" key="3">
    <source>
        <dbReference type="SAM" id="Coils"/>
    </source>
</evidence>
<feature type="domain" description="Multidrug resistance protein MdtA-like barrel-sandwich hybrid" evidence="5">
    <location>
        <begin position="106"/>
        <end position="346"/>
    </location>
</feature>
<dbReference type="Gene3D" id="1.10.287.470">
    <property type="entry name" value="Helix hairpin bin"/>
    <property type="match status" value="3"/>
</dbReference>
<dbReference type="Gene3D" id="2.40.420.20">
    <property type="match status" value="1"/>
</dbReference>
<dbReference type="NCBIfam" id="TIGR01730">
    <property type="entry name" value="RND_mfp"/>
    <property type="match status" value="1"/>
</dbReference>
<evidence type="ECO:0000256" key="1">
    <source>
        <dbReference type="ARBA" id="ARBA00004236"/>
    </source>
</evidence>
<dbReference type="PANTHER" id="PTHR30469:SF39">
    <property type="entry name" value="SLL0180 PROTEIN"/>
    <property type="match status" value="1"/>
</dbReference>
<evidence type="ECO:0000259" key="5">
    <source>
        <dbReference type="Pfam" id="PF25917"/>
    </source>
</evidence>
<dbReference type="InterPro" id="IPR058626">
    <property type="entry name" value="MdtA-like_b-barrel"/>
</dbReference>
<dbReference type="GO" id="GO:0015562">
    <property type="term" value="F:efflux transmembrane transporter activity"/>
    <property type="evidence" value="ECO:0007669"/>
    <property type="project" value="TreeGrafter"/>
</dbReference>
<dbReference type="SUPFAM" id="SSF111369">
    <property type="entry name" value="HlyD-like secretion proteins"/>
    <property type="match status" value="2"/>
</dbReference>
<dbReference type="EMBL" id="CP073041">
    <property type="protein sequence ID" value="UXE59252.1"/>
    <property type="molecule type" value="Genomic_DNA"/>
</dbReference>
<dbReference type="PANTHER" id="PTHR30469">
    <property type="entry name" value="MULTIDRUG RESISTANCE PROTEIN MDTA"/>
    <property type="match status" value="1"/>
</dbReference>
<dbReference type="GO" id="GO:1990281">
    <property type="term" value="C:efflux pump complex"/>
    <property type="evidence" value="ECO:0007669"/>
    <property type="project" value="TreeGrafter"/>
</dbReference>
<proteinExistence type="inferred from homology"/>
<evidence type="ECO:0000259" key="6">
    <source>
        <dbReference type="Pfam" id="PF25944"/>
    </source>
</evidence>
<keyword evidence="3" id="KW-0175">Coiled coil</keyword>
<feature type="coiled-coil region" evidence="3">
    <location>
        <begin position="170"/>
        <end position="286"/>
    </location>
</feature>
<reference evidence="7" key="1">
    <citation type="submission" date="2021-04" db="EMBL/GenBank/DDBJ databases">
        <title>Genome sequence of Woronichinia naegeliana from Washington state freshwater lake bloom.</title>
        <authorList>
            <person name="Dreher T.W."/>
        </authorList>
    </citation>
    <scope>NUCLEOTIDE SEQUENCE</scope>
    <source>
        <strain evidence="7">WA131</strain>
    </source>
</reference>
<dbReference type="Gene3D" id="2.40.30.170">
    <property type="match status" value="1"/>
</dbReference>
<comment type="similarity">
    <text evidence="2">Belongs to the membrane fusion protein (MFP) (TC 8.A.1) family.</text>
</comment>
<dbReference type="InterPro" id="IPR058625">
    <property type="entry name" value="MdtA-like_BSH"/>
</dbReference>
<dbReference type="Proteomes" id="UP001065613">
    <property type="component" value="Chromosome"/>
</dbReference>
<comment type="subcellular location">
    <subcellularLocation>
        <location evidence="1">Cell membrane</location>
    </subcellularLocation>
</comment>
<evidence type="ECO:0000256" key="4">
    <source>
        <dbReference type="SAM" id="MobiDB-lite"/>
    </source>
</evidence>
<evidence type="ECO:0000313" key="7">
    <source>
        <dbReference type="EMBL" id="UXE59252.1"/>
    </source>
</evidence>
<sequence>MTEPQLLNPPSPAPESSLSNTRLNPRNDPRHPSTPKKRWQWLLGLLILTTGGIGLYSWLGQRSSPPPNAAIAGPRAIPVKWETLQTVLIEKNSTLVGTLEARDGSDLTSELAGRVSQILVKEGDLVQQGQVVIRLDTETLQAELMQAQAVLAKDTASLAELQAGSRPEDIAEAQATLKQVESQLANAKGGASPEEIAQAQAQLDSAKANQKLAQERIKRYQNLRDQGVIALDLFDEQLKDKRQAIADVEGAQRRLSQLKKGRNSEIDRIASEVEEKRQNLRRLENGARPEEIAQAKAQVAESMAKVKAVAVKIQKSKITAPFTGIVGYIPTKEGDYVKEGDKLTSLTQNNALEINLSVSLDQASQLRLGLPVQILDNQGQSISAGKISFISPNVNTNAQTVLARASFNNFGQDLLNRQLVQAKIIWSRGPGLLIPAIAVSRMGEETFVFVVQNQLDKKTGKTQLIAQKREVKLGTIQNNSYQLLTGLKAGEKLITAGLMNLQDGVPILEAGKMMMPPQAK</sequence>
<dbReference type="Pfam" id="PF25917">
    <property type="entry name" value="BSH_RND"/>
    <property type="match status" value="1"/>
</dbReference>
<gene>
    <name evidence="7" type="ORF">KA717_25600</name>
</gene>
<dbReference type="AlphaFoldDB" id="A0A977KSY5"/>
<dbReference type="InterPro" id="IPR006143">
    <property type="entry name" value="RND_pump_MFP"/>
</dbReference>
<name>A0A977KSY5_9CYAN</name>
<feature type="region of interest" description="Disordered" evidence="4">
    <location>
        <begin position="1"/>
        <end position="36"/>
    </location>
</feature>